<evidence type="ECO:0000256" key="1">
    <source>
        <dbReference type="ARBA" id="ARBA00007768"/>
    </source>
</evidence>
<evidence type="ECO:0000313" key="4">
    <source>
        <dbReference type="Proteomes" id="UP001228376"/>
    </source>
</evidence>
<reference evidence="3 4" key="1">
    <citation type="submission" date="2023-10" db="EMBL/GenBank/DDBJ databases">
        <title>179-bfca-hs.</title>
        <authorList>
            <person name="Miliotis G."/>
            <person name="Sengupta P."/>
            <person name="Hameed A."/>
            <person name="Chuvochina M."/>
            <person name="Mcdonagh F."/>
            <person name="Simpson A.C."/>
            <person name="Singh N.K."/>
            <person name="Rekha P.D."/>
            <person name="Raman K."/>
            <person name="Hugenholtz P."/>
            <person name="Venkateswaran K."/>
        </authorList>
    </citation>
    <scope>NUCLEOTIDE SEQUENCE [LARGE SCALE GENOMIC DNA]</scope>
    <source>
        <strain evidence="3 4">179-BFC-A-HS</strain>
    </source>
</reference>
<dbReference type="Proteomes" id="UP001228376">
    <property type="component" value="Unassembled WGS sequence"/>
</dbReference>
<proteinExistence type="inferred from homology"/>
<dbReference type="Gene3D" id="3.20.20.380">
    <property type="entry name" value="Copper homeostasis (CutC) domain"/>
    <property type="match status" value="1"/>
</dbReference>
<sequence length="230" mass="25159">MKIEAITLNATDTKQAEQLGIDRVELVSAMQEGGLTPSYGVIKNVLESASIPVQIMVRPHSFGFMYDDADWQVIKEDLNIIRSLGGNRIVIGGITAEGQIDEAFLNRVIEHVPDFDITFHRAFDQVVSQQEAYRLLNKYGGHVKRILTSGGKDKAAQATNELCELVTLSHELNGPEILIGSGVSPKNIGMLHVKIGARQYHVGSGIRKDGDFRNGLDVEKIASLKATLHG</sequence>
<evidence type="ECO:0000256" key="2">
    <source>
        <dbReference type="HAMAP-Rule" id="MF_00795"/>
    </source>
</evidence>
<gene>
    <name evidence="2" type="primary">cutC</name>
    <name evidence="3" type="ORF">P5G51_017040</name>
</gene>
<keyword evidence="4" id="KW-1185">Reference proteome</keyword>
<dbReference type="EMBL" id="JAROCA020000002">
    <property type="protein sequence ID" value="MDY0406834.1"/>
    <property type="molecule type" value="Genomic_DNA"/>
</dbReference>
<protein>
    <recommendedName>
        <fullName evidence="2">PF03932 family protein CutC</fullName>
    </recommendedName>
</protein>
<keyword evidence="2" id="KW-0963">Cytoplasm</keyword>
<comment type="caution">
    <text evidence="2">Once thought to be involved in copper homeostasis, experiments in E.coli have shown this is not the case.</text>
</comment>
<dbReference type="RefSeq" id="WP_306066517.1">
    <property type="nucleotide sequence ID" value="NZ_JAROCA020000002.1"/>
</dbReference>
<accession>A0ABU5CKF2</accession>
<dbReference type="PANTHER" id="PTHR12598:SF0">
    <property type="entry name" value="COPPER HOMEOSTASIS PROTEIN CUTC HOMOLOG"/>
    <property type="match status" value="1"/>
</dbReference>
<dbReference type="InterPro" id="IPR036822">
    <property type="entry name" value="CutC-like_dom_sf"/>
</dbReference>
<comment type="similarity">
    <text evidence="1 2">Belongs to the CutC family.</text>
</comment>
<comment type="caution">
    <text evidence="3">The sequence shown here is derived from an EMBL/GenBank/DDBJ whole genome shotgun (WGS) entry which is preliminary data.</text>
</comment>
<comment type="subcellular location">
    <subcellularLocation>
        <location evidence="2">Cytoplasm</location>
    </subcellularLocation>
</comment>
<name>A0ABU5CKF2_9BACI</name>
<evidence type="ECO:0000313" key="3">
    <source>
        <dbReference type="EMBL" id="MDY0406834.1"/>
    </source>
</evidence>
<dbReference type="HAMAP" id="MF_00795">
    <property type="entry name" value="CutC"/>
    <property type="match status" value="1"/>
</dbReference>
<dbReference type="Pfam" id="PF03932">
    <property type="entry name" value="CutC"/>
    <property type="match status" value="1"/>
</dbReference>
<dbReference type="SUPFAM" id="SSF110395">
    <property type="entry name" value="CutC-like"/>
    <property type="match status" value="1"/>
</dbReference>
<dbReference type="InterPro" id="IPR005627">
    <property type="entry name" value="CutC-like"/>
</dbReference>
<dbReference type="PANTHER" id="PTHR12598">
    <property type="entry name" value="COPPER HOMEOSTASIS PROTEIN CUTC"/>
    <property type="match status" value="1"/>
</dbReference>
<organism evidence="3 4">
    <name type="scientific">Tigheibacillus jepli</name>
    <dbReference type="NCBI Taxonomy" id="3035914"/>
    <lineage>
        <taxon>Bacteria</taxon>
        <taxon>Bacillati</taxon>
        <taxon>Bacillota</taxon>
        <taxon>Bacilli</taxon>
        <taxon>Bacillales</taxon>
        <taxon>Bacillaceae</taxon>
        <taxon>Tigheibacillus</taxon>
    </lineage>
</organism>